<organism evidence="2 3">
    <name type="scientific">Meiothermus hypogaeus NBRC 106114</name>
    <dbReference type="NCBI Taxonomy" id="1227553"/>
    <lineage>
        <taxon>Bacteria</taxon>
        <taxon>Thermotogati</taxon>
        <taxon>Deinococcota</taxon>
        <taxon>Deinococci</taxon>
        <taxon>Thermales</taxon>
        <taxon>Thermaceae</taxon>
        <taxon>Meiothermus</taxon>
    </lineage>
</organism>
<dbReference type="Gene3D" id="3.40.50.360">
    <property type="match status" value="1"/>
</dbReference>
<evidence type="ECO:0000259" key="1">
    <source>
        <dbReference type="PROSITE" id="PS50902"/>
    </source>
</evidence>
<gene>
    <name evidence="2" type="ORF">MHY01S_02060</name>
</gene>
<name>A0A511QXC6_9DEIN</name>
<reference evidence="2 3" key="1">
    <citation type="submission" date="2019-07" db="EMBL/GenBank/DDBJ databases">
        <title>Whole genome shotgun sequence of Meiothermus hypogaeus NBRC 106114.</title>
        <authorList>
            <person name="Hosoyama A."/>
            <person name="Uohara A."/>
            <person name="Ohji S."/>
            <person name="Ichikawa N."/>
        </authorList>
    </citation>
    <scope>NUCLEOTIDE SEQUENCE [LARGE SCALE GENOMIC DNA]</scope>
    <source>
        <strain evidence="2 3">NBRC 106114</strain>
    </source>
</reference>
<protein>
    <submittedName>
        <fullName evidence="2">Flavodoxin</fullName>
    </submittedName>
</protein>
<dbReference type="GO" id="GO:0070819">
    <property type="term" value="F:menaquinone-dependent protoporphyrinogen oxidase activity"/>
    <property type="evidence" value="ECO:0007669"/>
    <property type="project" value="TreeGrafter"/>
</dbReference>
<dbReference type="AlphaFoldDB" id="A0A511QXC6"/>
<evidence type="ECO:0000313" key="2">
    <source>
        <dbReference type="EMBL" id="GEM82040.1"/>
    </source>
</evidence>
<dbReference type="InterPro" id="IPR029039">
    <property type="entry name" value="Flavoprotein-like_sf"/>
</dbReference>
<dbReference type="SUPFAM" id="SSF52218">
    <property type="entry name" value="Flavoproteins"/>
    <property type="match status" value="1"/>
</dbReference>
<dbReference type="InterPro" id="IPR008254">
    <property type="entry name" value="Flavodoxin/NO_synth"/>
</dbReference>
<dbReference type="InterPro" id="IPR052200">
    <property type="entry name" value="Protoporphyrinogen_IX_DH"/>
</dbReference>
<dbReference type="InterPro" id="IPR026816">
    <property type="entry name" value="Flavodoxin_dom"/>
</dbReference>
<proteinExistence type="predicted"/>
<dbReference type="PANTHER" id="PTHR38030:SF2">
    <property type="entry name" value="PROTOPORPHYRINOGEN IX DEHYDROGENASE [QUINONE]"/>
    <property type="match status" value="1"/>
</dbReference>
<dbReference type="RefSeq" id="WP_119341151.1">
    <property type="nucleotide sequence ID" value="NZ_BJXL01000002.1"/>
</dbReference>
<accession>A0A511QXC6</accession>
<dbReference type="EMBL" id="BJXL01000002">
    <property type="protein sequence ID" value="GEM82040.1"/>
    <property type="molecule type" value="Genomic_DNA"/>
</dbReference>
<evidence type="ECO:0000313" key="3">
    <source>
        <dbReference type="Proteomes" id="UP000321197"/>
    </source>
</evidence>
<feature type="domain" description="Flavodoxin-like" evidence="1">
    <location>
        <begin position="6"/>
        <end position="168"/>
    </location>
</feature>
<dbReference type="PANTHER" id="PTHR38030">
    <property type="entry name" value="PROTOPORPHYRINOGEN IX DEHYDROGENASE [MENAQUINONE]"/>
    <property type="match status" value="1"/>
</dbReference>
<dbReference type="PROSITE" id="PS50902">
    <property type="entry name" value="FLAVODOXIN_LIKE"/>
    <property type="match status" value="1"/>
</dbReference>
<dbReference type="Pfam" id="PF12724">
    <property type="entry name" value="Flavodoxin_5"/>
    <property type="match status" value="1"/>
</dbReference>
<comment type="caution">
    <text evidence="2">The sequence shown here is derived from an EMBL/GenBank/DDBJ whole genome shotgun (WGS) entry which is preliminary data.</text>
</comment>
<sequence>MVDRPILIAYATRGGTTQGVAEAIARVMREKGALVEVRPVEQIRDLSAYRAVVLGSGVRDEKWLPEAMHFVTDHRQTLAKLPLVYFLVYSQLLQEFPQRIEEVLGYLSEVRRTVEPLEVAIFSRDQQSMPPQMLVNARATPRGEWSGWEPISSWAERVYRQLEKQPST</sequence>
<dbReference type="OrthoDB" id="26239at2"/>
<dbReference type="Proteomes" id="UP000321197">
    <property type="component" value="Unassembled WGS sequence"/>
</dbReference>
<dbReference type="GO" id="GO:0010181">
    <property type="term" value="F:FMN binding"/>
    <property type="evidence" value="ECO:0007669"/>
    <property type="project" value="InterPro"/>
</dbReference>
<dbReference type="GO" id="GO:0006783">
    <property type="term" value="P:heme biosynthetic process"/>
    <property type="evidence" value="ECO:0007669"/>
    <property type="project" value="TreeGrafter"/>
</dbReference>